<dbReference type="PANTHER" id="PTHR30055">
    <property type="entry name" value="HTH-TYPE TRANSCRIPTIONAL REGULATOR RUTR"/>
    <property type="match status" value="1"/>
</dbReference>
<feature type="DNA-binding region" description="H-T-H motif" evidence="2">
    <location>
        <begin position="55"/>
        <end position="74"/>
    </location>
</feature>
<sequence length="206" mass="22645">MTTRATPTPSTPAQVSSAPTRSTRTPQRSTSDERREALITAAIEAFAAFGLHGTAVSSITNTVGITQPYAFSLFGSKKGLFLAAVHRSFDQLEELFQERAREVPREDRLCAIGQAYDDLLATNPYLLRFHLQCFAASGDEEVRAVVRDRMRRLFDLVRRVAGVDDEAARTFLGRGMLCILTSALDLDVLAPGDASRLRDAVCVNHE</sequence>
<dbReference type="InterPro" id="IPR001647">
    <property type="entry name" value="HTH_TetR"/>
</dbReference>
<proteinExistence type="predicted"/>
<organism evidence="5 6">
    <name type="scientific">Thermasporomyces composti</name>
    <dbReference type="NCBI Taxonomy" id="696763"/>
    <lineage>
        <taxon>Bacteria</taxon>
        <taxon>Bacillati</taxon>
        <taxon>Actinomycetota</taxon>
        <taxon>Actinomycetes</taxon>
        <taxon>Propionibacteriales</taxon>
        <taxon>Nocardioidaceae</taxon>
        <taxon>Thermasporomyces</taxon>
    </lineage>
</organism>
<protein>
    <submittedName>
        <fullName evidence="5">TetR family transcriptional regulator</fullName>
    </submittedName>
</protein>
<dbReference type="EMBL" id="QTUC01000001">
    <property type="protein sequence ID" value="REF35052.1"/>
    <property type="molecule type" value="Genomic_DNA"/>
</dbReference>
<dbReference type="GO" id="GO:0003700">
    <property type="term" value="F:DNA-binding transcription factor activity"/>
    <property type="evidence" value="ECO:0007669"/>
    <property type="project" value="TreeGrafter"/>
</dbReference>
<dbReference type="OrthoDB" id="3691941at2"/>
<gene>
    <name evidence="5" type="ORF">DFJ64_0422</name>
</gene>
<feature type="region of interest" description="Disordered" evidence="3">
    <location>
        <begin position="1"/>
        <end position="34"/>
    </location>
</feature>
<dbReference type="AlphaFoldDB" id="A0A3D9UZT7"/>
<dbReference type="SUPFAM" id="SSF46689">
    <property type="entry name" value="Homeodomain-like"/>
    <property type="match status" value="1"/>
</dbReference>
<dbReference type="InterPro" id="IPR009057">
    <property type="entry name" value="Homeodomain-like_sf"/>
</dbReference>
<dbReference type="Proteomes" id="UP000256485">
    <property type="component" value="Unassembled WGS sequence"/>
</dbReference>
<dbReference type="GO" id="GO:0000976">
    <property type="term" value="F:transcription cis-regulatory region binding"/>
    <property type="evidence" value="ECO:0007669"/>
    <property type="project" value="TreeGrafter"/>
</dbReference>
<dbReference type="RefSeq" id="WP_115848907.1">
    <property type="nucleotide sequence ID" value="NZ_QTUC01000001.1"/>
</dbReference>
<dbReference type="PANTHER" id="PTHR30055:SF146">
    <property type="entry name" value="HTH-TYPE TRANSCRIPTIONAL DUAL REGULATOR CECR"/>
    <property type="match status" value="1"/>
</dbReference>
<evidence type="ECO:0000256" key="2">
    <source>
        <dbReference type="PROSITE-ProRule" id="PRU00335"/>
    </source>
</evidence>
<comment type="caution">
    <text evidence="5">The sequence shown here is derived from an EMBL/GenBank/DDBJ whole genome shotgun (WGS) entry which is preliminary data.</text>
</comment>
<evidence type="ECO:0000313" key="6">
    <source>
        <dbReference type="Proteomes" id="UP000256485"/>
    </source>
</evidence>
<accession>A0A3D9UZT7</accession>
<reference evidence="5 6" key="1">
    <citation type="submission" date="2018-08" db="EMBL/GenBank/DDBJ databases">
        <title>Sequencing the genomes of 1000 actinobacteria strains.</title>
        <authorList>
            <person name="Klenk H.-P."/>
        </authorList>
    </citation>
    <scope>NUCLEOTIDE SEQUENCE [LARGE SCALE GENOMIC DNA]</scope>
    <source>
        <strain evidence="5 6">DSM 22891</strain>
    </source>
</reference>
<feature type="compositionally biased region" description="Low complexity" evidence="3">
    <location>
        <begin position="1"/>
        <end position="29"/>
    </location>
</feature>
<evidence type="ECO:0000256" key="3">
    <source>
        <dbReference type="SAM" id="MobiDB-lite"/>
    </source>
</evidence>
<keyword evidence="6" id="KW-1185">Reference proteome</keyword>
<name>A0A3D9UZT7_THECX</name>
<dbReference type="Pfam" id="PF00440">
    <property type="entry name" value="TetR_N"/>
    <property type="match status" value="1"/>
</dbReference>
<dbReference type="Gene3D" id="1.10.357.10">
    <property type="entry name" value="Tetracycline Repressor, domain 2"/>
    <property type="match status" value="1"/>
</dbReference>
<dbReference type="InterPro" id="IPR050109">
    <property type="entry name" value="HTH-type_TetR-like_transc_reg"/>
</dbReference>
<evidence type="ECO:0000256" key="1">
    <source>
        <dbReference type="ARBA" id="ARBA00023125"/>
    </source>
</evidence>
<evidence type="ECO:0000259" key="4">
    <source>
        <dbReference type="PROSITE" id="PS50977"/>
    </source>
</evidence>
<evidence type="ECO:0000313" key="5">
    <source>
        <dbReference type="EMBL" id="REF35052.1"/>
    </source>
</evidence>
<dbReference type="PROSITE" id="PS50977">
    <property type="entry name" value="HTH_TETR_2"/>
    <property type="match status" value="1"/>
</dbReference>
<feature type="domain" description="HTH tetR-type" evidence="4">
    <location>
        <begin position="32"/>
        <end position="92"/>
    </location>
</feature>
<keyword evidence="1 2" id="KW-0238">DNA-binding</keyword>